<gene>
    <name evidence="1" type="ORF">Pyn_11117</name>
</gene>
<organism evidence="1 2">
    <name type="scientific">Prunus yedoensis var. nudiflora</name>
    <dbReference type="NCBI Taxonomy" id="2094558"/>
    <lineage>
        <taxon>Eukaryota</taxon>
        <taxon>Viridiplantae</taxon>
        <taxon>Streptophyta</taxon>
        <taxon>Embryophyta</taxon>
        <taxon>Tracheophyta</taxon>
        <taxon>Spermatophyta</taxon>
        <taxon>Magnoliopsida</taxon>
        <taxon>eudicotyledons</taxon>
        <taxon>Gunneridae</taxon>
        <taxon>Pentapetalae</taxon>
        <taxon>rosids</taxon>
        <taxon>fabids</taxon>
        <taxon>Rosales</taxon>
        <taxon>Rosaceae</taxon>
        <taxon>Amygdaloideae</taxon>
        <taxon>Amygdaleae</taxon>
        <taxon>Prunus</taxon>
    </lineage>
</organism>
<dbReference type="Proteomes" id="UP000250321">
    <property type="component" value="Unassembled WGS sequence"/>
</dbReference>
<reference evidence="1 2" key="1">
    <citation type="submission" date="2018-02" db="EMBL/GenBank/DDBJ databases">
        <title>Draft genome of wild Prunus yedoensis var. nudiflora.</title>
        <authorList>
            <person name="Baek S."/>
            <person name="Kim J.-H."/>
            <person name="Choi K."/>
            <person name="Kim G.-B."/>
            <person name="Cho A."/>
            <person name="Jang H."/>
            <person name="Shin C.-H."/>
            <person name="Yu H.-J."/>
            <person name="Mun J.-H."/>
        </authorList>
    </citation>
    <scope>NUCLEOTIDE SEQUENCE [LARGE SCALE GENOMIC DNA]</scope>
    <source>
        <strain evidence="2">cv. Jeju island</strain>
        <tissue evidence="1">Leaf</tissue>
    </source>
</reference>
<proteinExistence type="predicted"/>
<evidence type="ECO:0000313" key="1">
    <source>
        <dbReference type="EMBL" id="PQQ01057.1"/>
    </source>
</evidence>
<sequence length="160" mass="16962">MASTNPSSIISDHLYSTDDKLKRGRPPPLLKNACEDVAVGEEPVSSCVPFGFSNSAWRHDSHSPHVLGTFDAGADNALLLLAVVPHTPHLLRTSDMAAGTALHLPVVLPPTHPLLGTCDIASDTALHLPAMLPLTHPLLETCDIAFGTALHLLSISERFG</sequence>
<evidence type="ECO:0000313" key="2">
    <source>
        <dbReference type="Proteomes" id="UP000250321"/>
    </source>
</evidence>
<dbReference type="EMBL" id="PJQY01001611">
    <property type="protein sequence ID" value="PQQ01057.1"/>
    <property type="molecule type" value="Genomic_DNA"/>
</dbReference>
<keyword evidence="2" id="KW-1185">Reference proteome</keyword>
<dbReference type="AlphaFoldDB" id="A0A314Y615"/>
<comment type="caution">
    <text evidence="1">The sequence shown here is derived from an EMBL/GenBank/DDBJ whole genome shotgun (WGS) entry which is preliminary data.</text>
</comment>
<accession>A0A314Y615</accession>
<protein>
    <submittedName>
        <fullName evidence="1">Uncharacterized protein</fullName>
    </submittedName>
</protein>
<name>A0A314Y615_PRUYE</name>